<dbReference type="VEuPathDB" id="FungiDB:H310_12758"/>
<organism evidence="4">
    <name type="scientific">Aphanomyces invadans</name>
    <dbReference type="NCBI Taxonomy" id="157072"/>
    <lineage>
        <taxon>Eukaryota</taxon>
        <taxon>Sar</taxon>
        <taxon>Stramenopiles</taxon>
        <taxon>Oomycota</taxon>
        <taxon>Saprolegniomycetes</taxon>
        <taxon>Saprolegniales</taxon>
        <taxon>Verrucalvaceae</taxon>
        <taxon>Aphanomyces</taxon>
    </lineage>
</organism>
<sequence length="851" mass="91157">MSAEIAAPFDDLTEVIHAMGSPERVVGRVAQSADSDAVVSPVLVPVVDEPVVPPPPAPAVSKLTKPTSSVATKQLRKPVVKKEDSTEVVASKVKTTPVTSRLALGATRPSSRSHKTNQPSAEVKPAFFLMRLPRAVYLPLLSYFPIDSLKNLSAVSPEMYHLVNSHYTHWVTSPSSDADPTTQSLLADAMSKVQDARVAARDALSSLGDLAVSLKIEDLRVLRTYRNPPPAVLRLSKALVQVLRFAPPKGGIDARAAAGDWGVIKTLFLDLKIIVKALKTAVDTLTLPHPPPLSISRTHLDVLVTLAYGPELEEAKFNRICAALVPTLTATRKVAAAINAELRALDVTQLYKRHASDAVSETDIAAVMAKLVTPVHDATAQPEASPATSPTHATAKPKPSTTSRLVPKSTIALKRPAVAIEMPKPAVDKSSSVPRKGTPRPASAVPRPRLQASTVAVEDAATSSSNASTPRAAARGAVAKKVGMEHSKGTPSIKKAAPVDAAATGSEPRVIPKRTPLSSRAVPSKAVSVVAKRTSLSADATSREGTKATVSPASPATSMASLRADLEKAVKDLQSRTEALEAQGVQVAALADAKAALEDQLKQTLDQLADVKIQWELSQKEVQTQQAMLLEVKCVQETLQFRVNEMATVDAARSAELDALALEKEQLLLDVKAAQTQVAQSEAEAAEKAKALADAEDRYAQRELDLRESLLKSAEKDREALVAQMASLKREMETLQAEHHHELEIKQRRLEQAMEEKEHLGASVAQHHRFVTAVQAEKANLVATLQAAQSNTFSLGQTVVQLQDELAREKKRVAAAELAYEESLRWHDAQGSHHQPDAEPIALVDVVPSQP</sequence>
<dbReference type="OrthoDB" id="76813at2759"/>
<feature type="coiled-coil region" evidence="1">
    <location>
        <begin position="657"/>
        <end position="819"/>
    </location>
</feature>
<dbReference type="GeneID" id="20089808"/>
<accession>A0A024TGL3</accession>
<proteinExistence type="predicted"/>
<feature type="coiled-coil region" evidence="1">
    <location>
        <begin position="563"/>
        <end position="614"/>
    </location>
</feature>
<name>A0A024TGL3_9STRA</name>
<reference evidence="4" key="1">
    <citation type="submission" date="2013-12" db="EMBL/GenBank/DDBJ databases">
        <title>The Genome Sequence of Aphanomyces invadans NJM9701.</title>
        <authorList>
            <consortium name="The Broad Institute Genomics Platform"/>
            <person name="Russ C."/>
            <person name="Tyler B."/>
            <person name="van West P."/>
            <person name="Dieguez-Uribeondo J."/>
            <person name="Young S.K."/>
            <person name="Zeng Q."/>
            <person name="Gargeya S."/>
            <person name="Fitzgerald M."/>
            <person name="Abouelleil A."/>
            <person name="Alvarado L."/>
            <person name="Chapman S.B."/>
            <person name="Gainer-Dewar J."/>
            <person name="Goldberg J."/>
            <person name="Griggs A."/>
            <person name="Gujja S."/>
            <person name="Hansen M."/>
            <person name="Howarth C."/>
            <person name="Imamovic A."/>
            <person name="Ireland A."/>
            <person name="Larimer J."/>
            <person name="McCowan C."/>
            <person name="Murphy C."/>
            <person name="Pearson M."/>
            <person name="Poon T.W."/>
            <person name="Priest M."/>
            <person name="Roberts A."/>
            <person name="Saif S."/>
            <person name="Shea T."/>
            <person name="Sykes S."/>
            <person name="Wortman J."/>
            <person name="Nusbaum C."/>
            <person name="Birren B."/>
        </authorList>
    </citation>
    <scope>NUCLEOTIDE SEQUENCE [LARGE SCALE GENOMIC DNA]</scope>
    <source>
        <strain evidence="4">NJM9701</strain>
    </source>
</reference>
<protein>
    <recommendedName>
        <fullName evidence="3">F-box domain-containing protein</fullName>
    </recommendedName>
</protein>
<dbReference type="EMBL" id="KI913994">
    <property type="protein sequence ID" value="ETV93149.1"/>
    <property type="molecule type" value="Genomic_DNA"/>
</dbReference>
<dbReference type="AlphaFoldDB" id="A0A024TGL3"/>
<evidence type="ECO:0000256" key="1">
    <source>
        <dbReference type="SAM" id="Coils"/>
    </source>
</evidence>
<feature type="compositionally biased region" description="Low complexity" evidence="2">
    <location>
        <begin position="384"/>
        <end position="399"/>
    </location>
</feature>
<evidence type="ECO:0000259" key="3">
    <source>
        <dbReference type="PROSITE" id="PS50181"/>
    </source>
</evidence>
<evidence type="ECO:0000256" key="2">
    <source>
        <dbReference type="SAM" id="MobiDB-lite"/>
    </source>
</evidence>
<feature type="region of interest" description="Disordered" evidence="2">
    <location>
        <begin position="537"/>
        <end position="556"/>
    </location>
</feature>
<feature type="compositionally biased region" description="Low complexity" evidence="2">
    <location>
        <begin position="471"/>
        <end position="481"/>
    </location>
</feature>
<keyword evidence="1" id="KW-0175">Coiled coil</keyword>
<dbReference type="PROSITE" id="PS50181">
    <property type="entry name" value="FBOX"/>
    <property type="match status" value="1"/>
</dbReference>
<dbReference type="STRING" id="157072.A0A024TGL3"/>
<dbReference type="InterPro" id="IPR001810">
    <property type="entry name" value="F-box_dom"/>
</dbReference>
<feature type="domain" description="F-box" evidence="3">
    <location>
        <begin position="126"/>
        <end position="173"/>
    </location>
</feature>
<gene>
    <name evidence="4" type="ORF">H310_12758</name>
</gene>
<evidence type="ECO:0000313" key="4">
    <source>
        <dbReference type="EMBL" id="ETV93149.1"/>
    </source>
</evidence>
<dbReference type="RefSeq" id="XP_008878171.1">
    <property type="nucleotide sequence ID" value="XM_008879949.1"/>
</dbReference>
<feature type="region of interest" description="Disordered" evidence="2">
    <location>
        <begin position="377"/>
        <end position="519"/>
    </location>
</feature>